<dbReference type="SUPFAM" id="SSF54593">
    <property type="entry name" value="Glyoxalase/Bleomycin resistance protein/Dihydroxybiphenyl dioxygenase"/>
    <property type="match status" value="1"/>
</dbReference>
<reference evidence="2" key="2">
    <citation type="submission" date="2020-09" db="EMBL/GenBank/DDBJ databases">
        <authorList>
            <person name="Sun Q."/>
            <person name="Zhou Y."/>
        </authorList>
    </citation>
    <scope>NUCLEOTIDE SEQUENCE</scope>
    <source>
        <strain evidence="2">CGMCC 4.7398</strain>
    </source>
</reference>
<dbReference type="Proteomes" id="UP000627369">
    <property type="component" value="Unassembled WGS sequence"/>
</dbReference>
<protein>
    <recommendedName>
        <fullName evidence="1">Glyoxalase-like domain-containing protein</fullName>
    </recommendedName>
</protein>
<feature type="domain" description="Glyoxalase-like" evidence="1">
    <location>
        <begin position="121"/>
        <end position="209"/>
    </location>
</feature>
<organism evidence="2 3">
    <name type="scientific">Promicromonospora soli</name>
    <dbReference type="NCBI Taxonomy" id="2035533"/>
    <lineage>
        <taxon>Bacteria</taxon>
        <taxon>Bacillati</taxon>
        <taxon>Actinomycetota</taxon>
        <taxon>Actinomycetes</taxon>
        <taxon>Micrococcales</taxon>
        <taxon>Promicromonosporaceae</taxon>
        <taxon>Promicromonospora</taxon>
    </lineage>
</organism>
<accession>A0A919FG24</accession>
<evidence type="ECO:0000313" key="3">
    <source>
        <dbReference type="Proteomes" id="UP000627369"/>
    </source>
</evidence>
<comment type="caution">
    <text evidence="2">The sequence shown here is derived from an EMBL/GenBank/DDBJ whole genome shotgun (WGS) entry which is preliminary data.</text>
</comment>
<dbReference type="EMBL" id="BNAS01000001">
    <property type="protein sequence ID" value="GHH64162.1"/>
    <property type="molecule type" value="Genomic_DNA"/>
</dbReference>
<evidence type="ECO:0000313" key="2">
    <source>
        <dbReference type="EMBL" id="GHH64162.1"/>
    </source>
</evidence>
<dbReference type="InterPro" id="IPR041581">
    <property type="entry name" value="Glyoxalase_6"/>
</dbReference>
<evidence type="ECO:0000259" key="1">
    <source>
        <dbReference type="Pfam" id="PF18029"/>
    </source>
</evidence>
<keyword evidence="3" id="KW-1185">Reference proteome</keyword>
<sequence>MAAGLTAAEFHASPGVEDWRVTSWGPQACFRSASLSQAAGLLPAVVDAAARFDLSPDVDVRPEAVIVRIPYRGADRIPSQASGLAATISSAARRLDLTPEPTLIQTVDIAVAQHPELDTRPFWATVLGYEPTGDVDAVDPLRRGPQLSFQDIRPARTGRGRTHIDVSVPADQAKARVDAAVSAGGRIVDDSYAPAWWTLASPDNHGVDVAAWTDTYE</sequence>
<dbReference type="AlphaFoldDB" id="A0A919FG24"/>
<dbReference type="Gene3D" id="3.10.180.10">
    <property type="entry name" value="2,3-Dihydroxybiphenyl 1,2-Dioxygenase, domain 1"/>
    <property type="match status" value="1"/>
</dbReference>
<gene>
    <name evidence="2" type="ORF">GCM10017772_00090</name>
</gene>
<proteinExistence type="predicted"/>
<dbReference type="InterPro" id="IPR029068">
    <property type="entry name" value="Glyas_Bleomycin-R_OHBP_Dase"/>
</dbReference>
<reference evidence="2" key="1">
    <citation type="journal article" date="2014" name="Int. J. Syst. Evol. Microbiol.">
        <title>Complete genome sequence of Corynebacterium casei LMG S-19264T (=DSM 44701T), isolated from a smear-ripened cheese.</title>
        <authorList>
            <consortium name="US DOE Joint Genome Institute (JGI-PGF)"/>
            <person name="Walter F."/>
            <person name="Albersmeier A."/>
            <person name="Kalinowski J."/>
            <person name="Ruckert C."/>
        </authorList>
    </citation>
    <scope>NUCLEOTIDE SEQUENCE</scope>
    <source>
        <strain evidence="2">CGMCC 4.7398</strain>
    </source>
</reference>
<name>A0A919FG24_9MICO</name>
<dbReference type="Pfam" id="PF18029">
    <property type="entry name" value="Glyoxalase_6"/>
    <property type="match status" value="1"/>
</dbReference>